<dbReference type="AlphaFoldDB" id="A0AA92TL66"/>
<dbReference type="Proteomes" id="UP000286113">
    <property type="component" value="Unassembled WGS sequence"/>
</dbReference>
<evidence type="ECO:0000313" key="1">
    <source>
        <dbReference type="EMBL" id="RGS46386.1"/>
    </source>
</evidence>
<organism evidence="1 2">
    <name type="scientific">Segatella copri</name>
    <dbReference type="NCBI Taxonomy" id="165179"/>
    <lineage>
        <taxon>Bacteria</taxon>
        <taxon>Pseudomonadati</taxon>
        <taxon>Bacteroidota</taxon>
        <taxon>Bacteroidia</taxon>
        <taxon>Bacteroidales</taxon>
        <taxon>Prevotellaceae</taxon>
        <taxon>Segatella</taxon>
    </lineage>
</organism>
<name>A0AA92TL66_9BACT</name>
<evidence type="ECO:0000313" key="2">
    <source>
        <dbReference type="Proteomes" id="UP000286113"/>
    </source>
</evidence>
<protein>
    <submittedName>
        <fullName evidence="1">Uncharacterized protein</fullName>
    </submittedName>
</protein>
<dbReference type="EMBL" id="QRVN01000021">
    <property type="protein sequence ID" value="RGS46386.1"/>
    <property type="molecule type" value="Genomic_DNA"/>
</dbReference>
<gene>
    <name evidence="1" type="ORF">DWX90_10235</name>
</gene>
<sequence length="86" mass="9911">MEAKNVLEQVRTLKFEFQALSSKKPNDTLNKFKVKYVNQTLTEANKVLGEDKPYKDFDVFCDEELPTNSDVLMILSLYLNKLAVHA</sequence>
<comment type="caution">
    <text evidence="1">The sequence shown here is derived from an EMBL/GenBank/DDBJ whole genome shotgun (WGS) entry which is preliminary data.</text>
</comment>
<reference evidence="1 2" key="1">
    <citation type="submission" date="2018-08" db="EMBL/GenBank/DDBJ databases">
        <title>A genome reference for cultivated species of the human gut microbiota.</title>
        <authorList>
            <person name="Zou Y."/>
            <person name="Xue W."/>
            <person name="Luo G."/>
        </authorList>
    </citation>
    <scope>NUCLEOTIDE SEQUENCE [LARGE SCALE GENOMIC DNA]</scope>
    <source>
        <strain evidence="1 2">AF22-1</strain>
    </source>
</reference>
<accession>A0AA92TL66</accession>
<proteinExistence type="predicted"/>